<sequence>QSRVQTPSSGSTTAAPAAPSRKEREKSEDSDTEARFEEAQCVSLVTQINKQVSPELLARFVKSFLLETNATTVRWQAHALVLAIYKNSSTADQEALLDLLWRLWPQLPVYGRKAAQFVDLLGYFSLKTTQTTRKISEYIGQAVSVLHTQNQLLAHHPNANLYSHLAQFVELDGYYLESEPCLVCNNPEVPLTSIKLSSIKVHST</sequence>
<protein>
    <recommendedName>
        <fullName evidence="4">Vitellogenin</fullName>
    </recommendedName>
</protein>
<dbReference type="Proteomes" id="UP001153148">
    <property type="component" value="Unassembled WGS sequence"/>
</dbReference>
<feature type="region of interest" description="Disordered" evidence="1">
    <location>
        <begin position="1"/>
        <end position="33"/>
    </location>
</feature>
<dbReference type="PANTHER" id="PTHR21725:SF1">
    <property type="entry name" value="E3 UBIQUITIN-PROTEIN LIGASE UBR4"/>
    <property type="match status" value="1"/>
</dbReference>
<name>A0ABN7PJ17_TIMPD</name>
<feature type="compositionally biased region" description="Low complexity" evidence="1">
    <location>
        <begin position="1"/>
        <end position="19"/>
    </location>
</feature>
<evidence type="ECO:0000313" key="3">
    <source>
        <dbReference type="Proteomes" id="UP001153148"/>
    </source>
</evidence>
<feature type="non-terminal residue" evidence="2">
    <location>
        <position position="204"/>
    </location>
</feature>
<comment type="caution">
    <text evidence="2">The sequence shown here is derived from an EMBL/GenBank/DDBJ whole genome shotgun (WGS) entry which is preliminary data.</text>
</comment>
<dbReference type="EMBL" id="CAJPIN010051535">
    <property type="protein sequence ID" value="CAG2066207.1"/>
    <property type="molecule type" value="Genomic_DNA"/>
</dbReference>
<organism evidence="2 3">
    <name type="scientific">Timema podura</name>
    <name type="common">Walking stick</name>
    <dbReference type="NCBI Taxonomy" id="61482"/>
    <lineage>
        <taxon>Eukaryota</taxon>
        <taxon>Metazoa</taxon>
        <taxon>Ecdysozoa</taxon>
        <taxon>Arthropoda</taxon>
        <taxon>Hexapoda</taxon>
        <taxon>Insecta</taxon>
        <taxon>Pterygota</taxon>
        <taxon>Neoptera</taxon>
        <taxon>Polyneoptera</taxon>
        <taxon>Phasmatodea</taxon>
        <taxon>Timematodea</taxon>
        <taxon>Timematoidea</taxon>
        <taxon>Timematidae</taxon>
        <taxon>Timema</taxon>
    </lineage>
</organism>
<gene>
    <name evidence="2" type="ORF">TPAB3V08_LOCUS13150</name>
</gene>
<feature type="non-terminal residue" evidence="2">
    <location>
        <position position="1"/>
    </location>
</feature>
<keyword evidence="3" id="KW-1185">Reference proteome</keyword>
<reference evidence="2" key="1">
    <citation type="submission" date="2021-03" db="EMBL/GenBank/DDBJ databases">
        <authorList>
            <person name="Tran Van P."/>
        </authorList>
    </citation>
    <scope>NUCLEOTIDE SEQUENCE</scope>
</reference>
<evidence type="ECO:0000256" key="1">
    <source>
        <dbReference type="SAM" id="MobiDB-lite"/>
    </source>
</evidence>
<feature type="compositionally biased region" description="Basic and acidic residues" evidence="1">
    <location>
        <begin position="20"/>
        <end position="33"/>
    </location>
</feature>
<dbReference type="PANTHER" id="PTHR21725">
    <property type="entry name" value="E3 UBIQUITIN-PROTEIN LIGASE UBR4"/>
    <property type="match status" value="1"/>
</dbReference>
<evidence type="ECO:0000313" key="2">
    <source>
        <dbReference type="EMBL" id="CAG2066207.1"/>
    </source>
</evidence>
<proteinExistence type="predicted"/>
<accession>A0ABN7PJ17</accession>
<evidence type="ECO:0008006" key="4">
    <source>
        <dbReference type="Google" id="ProtNLM"/>
    </source>
</evidence>
<dbReference type="InterPro" id="IPR045189">
    <property type="entry name" value="UBR4-like"/>
</dbReference>